<organism evidence="1 2">
    <name type="scientific">Schizopora paradoxa</name>
    <dbReference type="NCBI Taxonomy" id="27342"/>
    <lineage>
        <taxon>Eukaryota</taxon>
        <taxon>Fungi</taxon>
        <taxon>Dikarya</taxon>
        <taxon>Basidiomycota</taxon>
        <taxon>Agaricomycotina</taxon>
        <taxon>Agaricomycetes</taxon>
        <taxon>Hymenochaetales</taxon>
        <taxon>Schizoporaceae</taxon>
        <taxon>Schizopora</taxon>
    </lineage>
</organism>
<keyword evidence="2" id="KW-1185">Reference proteome</keyword>
<gene>
    <name evidence="1" type="ORF">SCHPADRAFT_699199</name>
</gene>
<accession>A0A0H2R2V6</accession>
<protein>
    <submittedName>
        <fullName evidence="1">Uncharacterized protein</fullName>
    </submittedName>
</protein>
<evidence type="ECO:0000313" key="2">
    <source>
        <dbReference type="Proteomes" id="UP000053477"/>
    </source>
</evidence>
<dbReference type="AlphaFoldDB" id="A0A0H2R2V6"/>
<name>A0A0H2R2V6_9AGAM</name>
<evidence type="ECO:0000313" key="1">
    <source>
        <dbReference type="EMBL" id="KLO06139.1"/>
    </source>
</evidence>
<dbReference type="Proteomes" id="UP000053477">
    <property type="component" value="Unassembled WGS sequence"/>
</dbReference>
<dbReference type="InParanoid" id="A0A0H2R2V6"/>
<proteinExistence type="predicted"/>
<dbReference type="EMBL" id="KQ086233">
    <property type="protein sequence ID" value="KLO06139.1"/>
    <property type="molecule type" value="Genomic_DNA"/>
</dbReference>
<sequence>MSREEIRIRMIISCRRQVLLLELALVSARSYAPTLLSFKLAASQYKNLTLRCGETYRVRRHRCVVFETVDDLTNDGGHSSKEAENDVRDLKSSSDTQRHRSLVTFPPTCTLLYFLIGNQKAMKRSLPTAGCCG</sequence>
<reference evidence="1 2" key="1">
    <citation type="submission" date="2015-04" db="EMBL/GenBank/DDBJ databases">
        <title>Complete genome sequence of Schizopora paradoxa KUC8140, a cosmopolitan wood degrader in East Asia.</title>
        <authorList>
            <consortium name="DOE Joint Genome Institute"/>
            <person name="Min B."/>
            <person name="Park H."/>
            <person name="Jang Y."/>
            <person name="Kim J.-J."/>
            <person name="Kim K.H."/>
            <person name="Pangilinan J."/>
            <person name="Lipzen A."/>
            <person name="Riley R."/>
            <person name="Grigoriev I.V."/>
            <person name="Spatafora J.W."/>
            <person name="Choi I.-G."/>
        </authorList>
    </citation>
    <scope>NUCLEOTIDE SEQUENCE [LARGE SCALE GENOMIC DNA]</scope>
    <source>
        <strain evidence="1 2">KUC8140</strain>
    </source>
</reference>